<keyword evidence="1" id="KW-0812">Transmembrane</keyword>
<comment type="caution">
    <text evidence="2">The sequence shown here is derived from an EMBL/GenBank/DDBJ whole genome shotgun (WGS) entry which is preliminary data.</text>
</comment>
<keyword evidence="1" id="KW-0472">Membrane</keyword>
<sequence>MIYGNALLIALLAPLSQYLLWLAFCALMACMLPIKHAERIIVAAGMFRPNTFIRLRRIDGK</sequence>
<keyword evidence="1" id="KW-1133">Transmembrane helix</keyword>
<reference evidence="2 3" key="1">
    <citation type="submission" date="2023-04" db="EMBL/GenBank/DDBJ databases">
        <title>Forest soil microbial communities from Buena Vista Peninsula, Colon Province, Panama.</title>
        <authorList>
            <person name="Bouskill N."/>
        </authorList>
    </citation>
    <scope>NUCLEOTIDE SEQUENCE [LARGE SCALE GENOMIC DNA]</scope>
    <source>
        <strain evidence="2 3">AC80</strain>
    </source>
</reference>
<name>A0ABT6L6D8_9MYCO</name>
<organism evidence="2 3">
    <name type="scientific">Mycolicibacterium frederiksbergense</name>
    <dbReference type="NCBI Taxonomy" id="117567"/>
    <lineage>
        <taxon>Bacteria</taxon>
        <taxon>Bacillati</taxon>
        <taxon>Actinomycetota</taxon>
        <taxon>Actinomycetes</taxon>
        <taxon>Mycobacteriales</taxon>
        <taxon>Mycobacteriaceae</taxon>
        <taxon>Mycolicibacterium</taxon>
    </lineage>
</organism>
<keyword evidence="3" id="KW-1185">Reference proteome</keyword>
<gene>
    <name evidence="2" type="ORF">M2272_005177</name>
</gene>
<protein>
    <submittedName>
        <fullName evidence="2">Uncharacterized protein</fullName>
    </submittedName>
</protein>
<accession>A0ABT6L6D8</accession>
<evidence type="ECO:0000313" key="3">
    <source>
        <dbReference type="Proteomes" id="UP001160130"/>
    </source>
</evidence>
<dbReference type="EMBL" id="JARXVE010000011">
    <property type="protein sequence ID" value="MDH6198518.1"/>
    <property type="molecule type" value="Genomic_DNA"/>
</dbReference>
<dbReference type="Proteomes" id="UP001160130">
    <property type="component" value="Unassembled WGS sequence"/>
</dbReference>
<feature type="transmembrane region" description="Helical" evidence="1">
    <location>
        <begin position="6"/>
        <end position="30"/>
    </location>
</feature>
<evidence type="ECO:0000313" key="2">
    <source>
        <dbReference type="EMBL" id="MDH6198518.1"/>
    </source>
</evidence>
<proteinExistence type="predicted"/>
<evidence type="ECO:0000256" key="1">
    <source>
        <dbReference type="SAM" id="Phobius"/>
    </source>
</evidence>